<feature type="transmembrane region" description="Helical" evidence="13">
    <location>
        <begin position="76"/>
        <end position="96"/>
    </location>
</feature>
<dbReference type="InterPro" id="IPR037294">
    <property type="entry name" value="ABC_BtuC-like"/>
</dbReference>
<organism evidence="14 15">
    <name type="scientific">Sarcina ventriculi</name>
    <name type="common">Clostridium ventriculi</name>
    <dbReference type="NCBI Taxonomy" id="1267"/>
    <lineage>
        <taxon>Bacteria</taxon>
        <taxon>Bacillati</taxon>
        <taxon>Bacillota</taxon>
        <taxon>Clostridia</taxon>
        <taxon>Eubacteriales</taxon>
        <taxon>Clostridiaceae</taxon>
        <taxon>Sarcina</taxon>
    </lineage>
</organism>
<evidence type="ECO:0000256" key="8">
    <source>
        <dbReference type="ARBA" id="ARBA00023004"/>
    </source>
</evidence>
<evidence type="ECO:0000256" key="5">
    <source>
        <dbReference type="ARBA" id="ARBA00022475"/>
    </source>
</evidence>
<keyword evidence="7 13" id="KW-1133">Transmembrane helix</keyword>
<feature type="transmembrane region" description="Helical" evidence="13">
    <location>
        <begin position="311"/>
        <end position="335"/>
    </location>
</feature>
<dbReference type="Proteomes" id="UP000095488">
    <property type="component" value="Unassembled WGS sequence"/>
</dbReference>
<dbReference type="SUPFAM" id="SSF81345">
    <property type="entry name" value="ABC transporter involved in vitamin B12 uptake, BtuC"/>
    <property type="match status" value="1"/>
</dbReference>
<evidence type="ECO:0000313" key="14">
    <source>
        <dbReference type="EMBL" id="CUN76866.1"/>
    </source>
</evidence>
<feature type="transmembrane region" description="Helical" evidence="13">
    <location>
        <begin position="129"/>
        <end position="147"/>
    </location>
</feature>
<dbReference type="Gene3D" id="1.10.3470.10">
    <property type="entry name" value="ABC transporter involved in vitamin B12 uptake, BtuC"/>
    <property type="match status" value="1"/>
</dbReference>
<dbReference type="Pfam" id="PF01032">
    <property type="entry name" value="FecCD"/>
    <property type="match status" value="1"/>
</dbReference>
<feature type="transmembrane region" description="Helical" evidence="13">
    <location>
        <begin position="21"/>
        <end position="41"/>
    </location>
</feature>
<evidence type="ECO:0000256" key="6">
    <source>
        <dbReference type="ARBA" id="ARBA00022692"/>
    </source>
</evidence>
<feature type="transmembrane region" description="Helical" evidence="13">
    <location>
        <begin position="247"/>
        <end position="274"/>
    </location>
</feature>
<reference evidence="14 15" key="1">
    <citation type="submission" date="2015-09" db="EMBL/GenBank/DDBJ databases">
        <authorList>
            <consortium name="Pathogen Informatics"/>
        </authorList>
    </citation>
    <scope>NUCLEOTIDE SEQUENCE [LARGE SCALE GENOMIC DNA]</scope>
    <source>
        <strain evidence="14 15">2789STDY5834858</strain>
    </source>
</reference>
<protein>
    <recommendedName>
        <fullName evidence="3">Probable heme-iron transport system permease protein IsdF</fullName>
    </recommendedName>
    <alternativeName>
        <fullName evidence="12">Iron-regulated surface determinant protein F</fullName>
    </alternativeName>
    <alternativeName>
        <fullName evidence="11">Staphylococcal iron-regulated protein G</fullName>
    </alternativeName>
</protein>
<evidence type="ECO:0000256" key="7">
    <source>
        <dbReference type="ARBA" id="ARBA00022989"/>
    </source>
</evidence>
<feature type="transmembrane region" description="Helical" evidence="13">
    <location>
        <begin position="206"/>
        <end position="226"/>
    </location>
</feature>
<feature type="transmembrane region" description="Helical" evidence="13">
    <location>
        <begin position="103"/>
        <end position="123"/>
    </location>
</feature>
<comment type="similarity">
    <text evidence="2">Belongs to the binding-protein-dependent transport system permease family. FecCD subfamily.</text>
</comment>
<evidence type="ECO:0000256" key="13">
    <source>
        <dbReference type="SAM" id="Phobius"/>
    </source>
</evidence>
<dbReference type="InterPro" id="IPR000522">
    <property type="entry name" value="ABC_transptr_permease_BtuC"/>
</dbReference>
<name>A0ABM9UPB2_SARVE</name>
<evidence type="ECO:0000256" key="9">
    <source>
        <dbReference type="ARBA" id="ARBA00023136"/>
    </source>
</evidence>
<comment type="subcellular location">
    <subcellularLocation>
        <location evidence="1">Cell membrane</location>
        <topology evidence="1">Multi-pass membrane protein</topology>
    </subcellularLocation>
</comment>
<keyword evidence="15" id="KW-1185">Reference proteome</keyword>
<gene>
    <name evidence="14" type="primary">feuC</name>
    <name evidence="14" type="ORF">ERS852473_01041</name>
</gene>
<keyword evidence="8" id="KW-0408">Iron</keyword>
<evidence type="ECO:0000256" key="11">
    <source>
        <dbReference type="ARBA" id="ARBA00031149"/>
    </source>
</evidence>
<dbReference type="CDD" id="cd06550">
    <property type="entry name" value="TM_ABC_iron-siderophores_like"/>
    <property type="match status" value="1"/>
</dbReference>
<evidence type="ECO:0000256" key="2">
    <source>
        <dbReference type="ARBA" id="ARBA00007935"/>
    </source>
</evidence>
<dbReference type="EMBL" id="CYZR01000003">
    <property type="protein sequence ID" value="CUN76866.1"/>
    <property type="molecule type" value="Genomic_DNA"/>
</dbReference>
<sequence length="340" mass="36285">MLLKKKDGQSFKEKISNNKKVAIICAMSVILILLIFIFSTVGSVNLSFNEIILALIKNDNKVVVTIVYHMRLPRNILAVLVGASLAVSGCLLQAVMKNPLADPGITGVSSGASVFAIFILLLFPKYTTILPMIAFLGGAFACILVYLMAWKNGLNPMRVVLAGVAINSILGGVISLLTTMYSDRIQSALLWLNGSLASKTWNDTKIIAIYSLIGLILSLFCIRGANVLSLGDDTAINLGFNVAKTRIILSAISVFLAGTCTAIVGVISFVGLIVPHIGRMIIGSDHKYLIPFSMVLGGSVLLIADTISRTILGAVELPVGVVMSILGGPFFLYLLKRGEK</sequence>
<proteinExistence type="inferred from homology"/>
<keyword evidence="4" id="KW-0813">Transport</keyword>
<dbReference type="RefSeq" id="WP_055258644.1">
    <property type="nucleotide sequence ID" value="NZ_CABIXL010000003.1"/>
</dbReference>
<evidence type="ECO:0000256" key="4">
    <source>
        <dbReference type="ARBA" id="ARBA00022448"/>
    </source>
</evidence>
<feature type="transmembrane region" description="Helical" evidence="13">
    <location>
        <begin position="286"/>
        <end position="304"/>
    </location>
</feature>
<evidence type="ECO:0000256" key="12">
    <source>
        <dbReference type="ARBA" id="ARBA00031465"/>
    </source>
</evidence>
<keyword evidence="6 13" id="KW-0812">Transmembrane</keyword>
<keyword evidence="9 13" id="KW-0472">Membrane</keyword>
<evidence type="ECO:0000256" key="1">
    <source>
        <dbReference type="ARBA" id="ARBA00004651"/>
    </source>
</evidence>
<evidence type="ECO:0000256" key="10">
    <source>
        <dbReference type="ARBA" id="ARBA00025320"/>
    </source>
</evidence>
<feature type="transmembrane region" description="Helical" evidence="13">
    <location>
        <begin position="159"/>
        <end position="181"/>
    </location>
</feature>
<accession>A0ABM9UPB2</accession>
<evidence type="ECO:0000313" key="15">
    <source>
        <dbReference type="Proteomes" id="UP000095488"/>
    </source>
</evidence>
<comment type="function">
    <text evidence="10">Part of the binding-protein-dependent transport system for heme-iron. Responsible for the translocation of the substrate across the membrane.</text>
</comment>
<dbReference type="PANTHER" id="PTHR30472">
    <property type="entry name" value="FERRIC ENTEROBACTIN TRANSPORT SYSTEM PERMEASE PROTEIN"/>
    <property type="match status" value="1"/>
</dbReference>
<comment type="caution">
    <text evidence="14">The sequence shown here is derived from an EMBL/GenBank/DDBJ whole genome shotgun (WGS) entry which is preliminary data.</text>
</comment>
<keyword evidence="5" id="KW-1003">Cell membrane</keyword>
<dbReference type="PANTHER" id="PTHR30472:SF21">
    <property type="entry name" value="HEME-IRON TRANSPORT SYSTEM PERMEASE PROTEIN ISDF-RELATED"/>
    <property type="match status" value="1"/>
</dbReference>
<evidence type="ECO:0000256" key="3">
    <source>
        <dbReference type="ARBA" id="ARBA00018524"/>
    </source>
</evidence>